<comment type="caution">
    <text evidence="2">The sequence shown here is derived from an EMBL/GenBank/DDBJ whole genome shotgun (WGS) entry which is preliminary data.</text>
</comment>
<reference evidence="2" key="1">
    <citation type="journal article" date="2023" name="Mol. Phylogenet. Evol.">
        <title>Genome-scale phylogeny and comparative genomics of the fungal order Sordariales.</title>
        <authorList>
            <person name="Hensen N."/>
            <person name="Bonometti L."/>
            <person name="Westerberg I."/>
            <person name="Brannstrom I.O."/>
            <person name="Guillou S."/>
            <person name="Cros-Aarteil S."/>
            <person name="Calhoun S."/>
            <person name="Haridas S."/>
            <person name="Kuo A."/>
            <person name="Mondo S."/>
            <person name="Pangilinan J."/>
            <person name="Riley R."/>
            <person name="LaButti K."/>
            <person name="Andreopoulos B."/>
            <person name="Lipzen A."/>
            <person name="Chen C."/>
            <person name="Yan M."/>
            <person name="Daum C."/>
            <person name="Ng V."/>
            <person name="Clum A."/>
            <person name="Steindorff A."/>
            <person name="Ohm R.A."/>
            <person name="Martin F."/>
            <person name="Silar P."/>
            <person name="Natvig D.O."/>
            <person name="Lalanne C."/>
            <person name="Gautier V."/>
            <person name="Ament-Velasquez S.L."/>
            <person name="Kruys A."/>
            <person name="Hutchinson M.I."/>
            <person name="Powell A.J."/>
            <person name="Barry K."/>
            <person name="Miller A.N."/>
            <person name="Grigoriev I.V."/>
            <person name="Debuchy R."/>
            <person name="Gladieux P."/>
            <person name="Hiltunen Thoren M."/>
            <person name="Johannesson H."/>
        </authorList>
    </citation>
    <scope>NUCLEOTIDE SEQUENCE</scope>
    <source>
        <strain evidence="2">CBS 508.74</strain>
    </source>
</reference>
<sequence>MTSGSPTRSYAAGEGEAEARRRARSQFRPGAGDGAAVHDDCGVRRAAVADGFGFAVAGEARLRGEFFRASDGVARWQMGRVREYSEAIKSFRAQLLVLMHVSGGQPARGTELVFGAVQERAGRGRARVVRRGRGGGVRDDVQQDDGDERQGQGDPPVFAARGGRVGGVLRVVGDPVLAVSGAGGQPERRMGAARTYGSRGRTSHGRFPDRGQQQRETRMGG</sequence>
<dbReference type="RefSeq" id="XP_064670461.1">
    <property type="nucleotide sequence ID" value="XM_064818155.1"/>
</dbReference>
<evidence type="ECO:0000313" key="3">
    <source>
        <dbReference type="Proteomes" id="UP001302812"/>
    </source>
</evidence>
<dbReference type="Proteomes" id="UP001302812">
    <property type="component" value="Unassembled WGS sequence"/>
</dbReference>
<organism evidence="2 3">
    <name type="scientific">Canariomyces notabilis</name>
    <dbReference type="NCBI Taxonomy" id="2074819"/>
    <lineage>
        <taxon>Eukaryota</taxon>
        <taxon>Fungi</taxon>
        <taxon>Dikarya</taxon>
        <taxon>Ascomycota</taxon>
        <taxon>Pezizomycotina</taxon>
        <taxon>Sordariomycetes</taxon>
        <taxon>Sordariomycetidae</taxon>
        <taxon>Sordariales</taxon>
        <taxon>Chaetomiaceae</taxon>
        <taxon>Canariomyces</taxon>
    </lineage>
</organism>
<name>A0AAN6TEV4_9PEZI</name>
<evidence type="ECO:0000313" key="2">
    <source>
        <dbReference type="EMBL" id="KAK4112891.1"/>
    </source>
</evidence>
<dbReference type="EMBL" id="MU853341">
    <property type="protein sequence ID" value="KAK4112891.1"/>
    <property type="molecule type" value="Genomic_DNA"/>
</dbReference>
<evidence type="ECO:0000256" key="1">
    <source>
        <dbReference type="SAM" id="MobiDB-lite"/>
    </source>
</evidence>
<feature type="region of interest" description="Disordered" evidence="1">
    <location>
        <begin position="177"/>
        <end position="221"/>
    </location>
</feature>
<dbReference type="AlphaFoldDB" id="A0AAN6TEV4"/>
<feature type="compositionally biased region" description="Basic and acidic residues" evidence="1">
    <location>
        <begin position="206"/>
        <end position="221"/>
    </location>
</feature>
<reference evidence="2" key="2">
    <citation type="submission" date="2023-05" db="EMBL/GenBank/DDBJ databases">
        <authorList>
            <consortium name="Lawrence Berkeley National Laboratory"/>
            <person name="Steindorff A."/>
            <person name="Hensen N."/>
            <person name="Bonometti L."/>
            <person name="Westerberg I."/>
            <person name="Brannstrom I.O."/>
            <person name="Guillou S."/>
            <person name="Cros-Aarteil S."/>
            <person name="Calhoun S."/>
            <person name="Haridas S."/>
            <person name="Kuo A."/>
            <person name="Mondo S."/>
            <person name="Pangilinan J."/>
            <person name="Riley R."/>
            <person name="Labutti K."/>
            <person name="Andreopoulos B."/>
            <person name="Lipzen A."/>
            <person name="Chen C."/>
            <person name="Yanf M."/>
            <person name="Daum C."/>
            <person name="Ng V."/>
            <person name="Clum A."/>
            <person name="Ohm R."/>
            <person name="Martin F."/>
            <person name="Silar P."/>
            <person name="Natvig D."/>
            <person name="Lalanne C."/>
            <person name="Gautier V."/>
            <person name="Ament-Velasquez S.L."/>
            <person name="Kruys A."/>
            <person name="Hutchinson M.I."/>
            <person name="Powell A.J."/>
            <person name="Barry K."/>
            <person name="Miller A.N."/>
            <person name="Grigoriev I.V."/>
            <person name="Debuchy R."/>
            <person name="Gladieux P."/>
            <person name="Thoren M.H."/>
            <person name="Johannesson H."/>
        </authorList>
    </citation>
    <scope>NUCLEOTIDE SEQUENCE</scope>
    <source>
        <strain evidence="2">CBS 508.74</strain>
    </source>
</reference>
<proteinExistence type="predicted"/>
<feature type="region of interest" description="Disordered" evidence="1">
    <location>
        <begin position="129"/>
        <end position="160"/>
    </location>
</feature>
<accession>A0AAN6TEV4</accession>
<protein>
    <submittedName>
        <fullName evidence="2">Uncharacterized protein</fullName>
    </submittedName>
</protein>
<keyword evidence="3" id="KW-1185">Reference proteome</keyword>
<dbReference type="GeneID" id="89942280"/>
<feature type="region of interest" description="Disordered" evidence="1">
    <location>
        <begin position="1"/>
        <end position="36"/>
    </location>
</feature>
<gene>
    <name evidence="2" type="ORF">N656DRAFT_80168</name>
</gene>